<proteinExistence type="predicted"/>
<evidence type="ECO:0000313" key="2">
    <source>
        <dbReference type="Proteomes" id="UP000798808"/>
    </source>
</evidence>
<accession>A0ABW9RQM2</accession>
<protein>
    <submittedName>
        <fullName evidence="1">Uncharacterized protein</fullName>
    </submittedName>
</protein>
<evidence type="ECO:0000313" key="1">
    <source>
        <dbReference type="EMBL" id="MTI25260.1"/>
    </source>
</evidence>
<comment type="caution">
    <text evidence="1">The sequence shown here is derived from an EMBL/GenBank/DDBJ whole genome shotgun (WGS) entry which is preliminary data.</text>
</comment>
<dbReference type="RefSeq" id="WP_185156037.1">
    <property type="nucleotide sequence ID" value="NZ_SMLW01000498.1"/>
</dbReference>
<keyword evidence="2" id="KW-1185">Reference proteome</keyword>
<gene>
    <name evidence="1" type="ORF">E1163_09935</name>
</gene>
<name>A0ABW9RQM2_9BACT</name>
<feature type="non-terminal residue" evidence="1">
    <location>
        <position position="78"/>
    </location>
</feature>
<organism evidence="1 2">
    <name type="scientific">Fulvivirga kasyanovii</name>
    <dbReference type="NCBI Taxonomy" id="396812"/>
    <lineage>
        <taxon>Bacteria</taxon>
        <taxon>Pseudomonadati</taxon>
        <taxon>Bacteroidota</taxon>
        <taxon>Cytophagia</taxon>
        <taxon>Cytophagales</taxon>
        <taxon>Fulvivirgaceae</taxon>
        <taxon>Fulvivirga</taxon>
    </lineage>
</organism>
<dbReference type="EMBL" id="SMLW01000498">
    <property type="protein sequence ID" value="MTI25260.1"/>
    <property type="molecule type" value="Genomic_DNA"/>
</dbReference>
<sequence length="78" mass="9314">MIFKIKNDIRPENAEYYDILCVEKIEHSHGISSVSFVIIEELALSSKVVLRFDWKEKYQIDPTDFLWIEETNILFFKS</sequence>
<reference evidence="1 2" key="1">
    <citation type="submission" date="2019-02" db="EMBL/GenBank/DDBJ databases">
        <authorList>
            <person name="Goldberg S.R."/>
            <person name="Haltli B.A."/>
            <person name="Correa H."/>
            <person name="Russell K.G."/>
        </authorList>
    </citation>
    <scope>NUCLEOTIDE SEQUENCE [LARGE SCALE GENOMIC DNA]</scope>
    <source>
        <strain evidence="1 2">JCM 16186</strain>
    </source>
</reference>
<dbReference type="Proteomes" id="UP000798808">
    <property type="component" value="Unassembled WGS sequence"/>
</dbReference>